<gene>
    <name evidence="2" type="ORF">MKW94_007037</name>
</gene>
<dbReference type="GO" id="GO:0016705">
    <property type="term" value="F:oxidoreductase activity, acting on paired donors, with incorporation or reduction of molecular oxygen"/>
    <property type="evidence" value="ECO:0007669"/>
    <property type="project" value="InterPro"/>
</dbReference>
<dbReference type="GO" id="GO:0020037">
    <property type="term" value="F:heme binding"/>
    <property type="evidence" value="ECO:0007669"/>
    <property type="project" value="InterPro"/>
</dbReference>
<comment type="caution">
    <text evidence="2">The sequence shown here is derived from an EMBL/GenBank/DDBJ whole genome shotgun (WGS) entry which is preliminary data.</text>
</comment>
<reference evidence="2" key="1">
    <citation type="submission" date="2022-03" db="EMBL/GenBank/DDBJ databases">
        <title>A functionally conserved STORR gene fusion in Papaver species that diverged 16.8 million years ago.</title>
        <authorList>
            <person name="Catania T."/>
        </authorList>
    </citation>
    <scope>NUCLEOTIDE SEQUENCE</scope>
    <source>
        <strain evidence="2">S-191538</strain>
    </source>
</reference>
<dbReference type="GO" id="GO:0033075">
    <property type="term" value="P:isoquinoline alkaloid biosynthetic process"/>
    <property type="evidence" value="ECO:0007669"/>
    <property type="project" value="UniProtKB-ARBA"/>
</dbReference>
<dbReference type="InterPro" id="IPR036396">
    <property type="entry name" value="Cyt_P450_sf"/>
</dbReference>
<sequence>MISDISGLSLPRWVEEVTNGQNKISTGISVVVLVLVTCMFAVIGRRLQRRKNEESRFPPGPRGLPLVGNLLSVEPDLHEYFARLSKIYGPIIKLQLGRMRVIVLNSSSLAKEVLGDQDVNFAARDILSAVVPFSYGGEDIIFGHRDQERTKLRRILTQELLSNTSLDSSYPLRRSEVRLMVKDLYGMVGTPVDVGKQVFITTLNAVLNMVWGSTIQGDERIRVGIEFRRLFNEIVELCLKPNVSDFFPILTRFDIQGIQKKAWKFFGEMDRVLVSVIDQRLKLDEENNGRKQKSGEDFLQFLLELTQKYDSKIQITMTQLKALLM</sequence>
<dbReference type="SUPFAM" id="SSF48264">
    <property type="entry name" value="Cytochrome P450"/>
    <property type="match status" value="1"/>
</dbReference>
<evidence type="ECO:0000256" key="1">
    <source>
        <dbReference type="SAM" id="Phobius"/>
    </source>
</evidence>
<dbReference type="Gene3D" id="1.10.630.10">
    <property type="entry name" value="Cytochrome P450"/>
    <property type="match status" value="1"/>
</dbReference>
<dbReference type="AlphaFoldDB" id="A0AA41VEP8"/>
<name>A0AA41VEP8_PAPNU</name>
<dbReference type="InterPro" id="IPR001128">
    <property type="entry name" value="Cyt_P450"/>
</dbReference>
<dbReference type="PANTHER" id="PTHR47951">
    <property type="entry name" value="OS08G0547900 PROTEIN"/>
    <property type="match status" value="1"/>
</dbReference>
<dbReference type="PANTHER" id="PTHR47951:SF7">
    <property type="entry name" value="FLAVONOID 3',5'-HYDROXYLASE-LIKE ISOFORM X1"/>
    <property type="match status" value="1"/>
</dbReference>
<organism evidence="2 3">
    <name type="scientific">Papaver nudicaule</name>
    <name type="common">Iceland poppy</name>
    <dbReference type="NCBI Taxonomy" id="74823"/>
    <lineage>
        <taxon>Eukaryota</taxon>
        <taxon>Viridiplantae</taxon>
        <taxon>Streptophyta</taxon>
        <taxon>Embryophyta</taxon>
        <taxon>Tracheophyta</taxon>
        <taxon>Spermatophyta</taxon>
        <taxon>Magnoliopsida</taxon>
        <taxon>Ranunculales</taxon>
        <taxon>Papaveraceae</taxon>
        <taxon>Papaveroideae</taxon>
        <taxon>Papaver</taxon>
    </lineage>
</organism>
<feature type="transmembrane region" description="Helical" evidence="1">
    <location>
        <begin position="24"/>
        <end position="43"/>
    </location>
</feature>
<accession>A0AA41VEP8</accession>
<dbReference type="EMBL" id="JAJJMA010205540">
    <property type="protein sequence ID" value="MCL7039843.1"/>
    <property type="molecule type" value="Genomic_DNA"/>
</dbReference>
<keyword evidence="1" id="KW-1133">Transmembrane helix</keyword>
<evidence type="ECO:0008006" key="4">
    <source>
        <dbReference type="Google" id="ProtNLM"/>
    </source>
</evidence>
<dbReference type="InterPro" id="IPR002401">
    <property type="entry name" value="Cyt_P450_E_grp-I"/>
</dbReference>
<dbReference type="Pfam" id="PF00067">
    <property type="entry name" value="p450"/>
    <property type="match status" value="1"/>
</dbReference>
<dbReference type="Proteomes" id="UP001177140">
    <property type="component" value="Unassembled WGS sequence"/>
</dbReference>
<dbReference type="PRINTS" id="PR00463">
    <property type="entry name" value="EP450I"/>
</dbReference>
<evidence type="ECO:0000313" key="3">
    <source>
        <dbReference type="Proteomes" id="UP001177140"/>
    </source>
</evidence>
<dbReference type="GO" id="GO:0005506">
    <property type="term" value="F:iron ion binding"/>
    <property type="evidence" value="ECO:0007669"/>
    <property type="project" value="InterPro"/>
</dbReference>
<keyword evidence="1" id="KW-0472">Membrane</keyword>
<keyword evidence="3" id="KW-1185">Reference proteome</keyword>
<protein>
    <recommendedName>
        <fullName evidence="4">Cytochrome P450</fullName>
    </recommendedName>
</protein>
<feature type="non-terminal residue" evidence="2">
    <location>
        <position position="325"/>
    </location>
</feature>
<proteinExistence type="predicted"/>
<keyword evidence="1" id="KW-0812">Transmembrane</keyword>
<dbReference type="GO" id="GO:0004497">
    <property type="term" value="F:monooxygenase activity"/>
    <property type="evidence" value="ECO:0007669"/>
    <property type="project" value="InterPro"/>
</dbReference>
<evidence type="ECO:0000313" key="2">
    <source>
        <dbReference type="EMBL" id="MCL7039843.1"/>
    </source>
</evidence>